<dbReference type="AlphaFoldDB" id="C3ZTH6"/>
<dbReference type="Gene3D" id="3.30.200.20">
    <property type="entry name" value="Phosphorylase Kinase, domain 1"/>
    <property type="match status" value="1"/>
</dbReference>
<evidence type="ECO:0000313" key="3">
    <source>
        <dbReference type="EMBL" id="EEN44223.1"/>
    </source>
</evidence>
<evidence type="ECO:0000256" key="1">
    <source>
        <dbReference type="SAM" id="Phobius"/>
    </source>
</evidence>
<reference evidence="3" key="1">
    <citation type="journal article" date="2008" name="Nature">
        <title>The amphioxus genome and the evolution of the chordate karyotype.</title>
        <authorList>
            <consortium name="US DOE Joint Genome Institute (JGI-PGF)"/>
            <person name="Putnam N.H."/>
            <person name="Butts T."/>
            <person name="Ferrier D.E.K."/>
            <person name="Furlong R.F."/>
            <person name="Hellsten U."/>
            <person name="Kawashima T."/>
            <person name="Robinson-Rechavi M."/>
            <person name="Shoguchi E."/>
            <person name="Terry A."/>
            <person name="Yu J.-K."/>
            <person name="Benito-Gutierrez E.L."/>
            <person name="Dubchak I."/>
            <person name="Garcia-Fernandez J."/>
            <person name="Gibson-Brown J.J."/>
            <person name="Grigoriev I.V."/>
            <person name="Horton A.C."/>
            <person name="de Jong P.J."/>
            <person name="Jurka J."/>
            <person name="Kapitonov V.V."/>
            <person name="Kohara Y."/>
            <person name="Kuroki Y."/>
            <person name="Lindquist E."/>
            <person name="Lucas S."/>
            <person name="Osoegawa K."/>
            <person name="Pennacchio L.A."/>
            <person name="Salamov A.A."/>
            <person name="Satou Y."/>
            <person name="Sauka-Spengler T."/>
            <person name="Schmutz J."/>
            <person name="Shin-I T."/>
            <person name="Toyoda A."/>
            <person name="Bronner-Fraser M."/>
            <person name="Fujiyama A."/>
            <person name="Holland L.Z."/>
            <person name="Holland P.W.H."/>
            <person name="Satoh N."/>
            <person name="Rokhsar D.S."/>
        </authorList>
    </citation>
    <scope>NUCLEOTIDE SEQUENCE [LARGE SCALE GENOMIC DNA]</scope>
    <source>
        <strain evidence="3">S238N-H82</strain>
        <tissue evidence="3">Testes</tissue>
    </source>
</reference>
<dbReference type="GO" id="GO:0004715">
    <property type="term" value="F:non-membrane spanning protein tyrosine kinase activity"/>
    <property type="evidence" value="ECO:0007669"/>
    <property type="project" value="InterPro"/>
</dbReference>
<feature type="transmembrane region" description="Helical" evidence="1">
    <location>
        <begin position="12"/>
        <end position="33"/>
    </location>
</feature>
<proteinExistence type="predicted"/>
<dbReference type="PANTHER" id="PTHR46448:SF1">
    <property type="entry name" value="PROTEIN KINASE DOMAIN-CONTAINING PROTEIN"/>
    <property type="match status" value="1"/>
</dbReference>
<evidence type="ECO:0000259" key="2">
    <source>
        <dbReference type="Pfam" id="PF12260"/>
    </source>
</evidence>
<dbReference type="InterPro" id="IPR022049">
    <property type="entry name" value="FAM69_kinase_dom"/>
</dbReference>
<dbReference type="PANTHER" id="PTHR46448">
    <property type="entry name" value="PROTEIN KINASE DOMAIN-CONTAINING PROTEIN"/>
    <property type="match status" value="1"/>
</dbReference>
<dbReference type="eggNOG" id="KOG1187">
    <property type="taxonomic scope" value="Eukaryota"/>
</dbReference>
<sequence>MVRCRGRLFRRSKVGVFSTLLVVFVLVSMFLNWSSWKHRLRLVEEDTTRDHQPRRNDVNVTEEVQPDKLLEQKGIQIQFLRNMTKMINVSEDAVGSMVSKPQPMATVEPVEHEVKLLSCEDIAEISVTKPLGRGYTKVVELGTYRGRQVAVKRVKSNVRDVTACKARMKGKRQHECYLFANYKIMKEMLLQMQLPHPNIVKIAIDIADLLDYLEHSPLGSLIMADMGPSQFVWVGDKVKLSDMDDVSSVEQACAVDSDCYIGHIRNLTPCVDGVCRGLNAKHNMNGAFRRIFQHILVHGGGEILSLTQEMENLSVSAATLHSRLKQLLQQER</sequence>
<keyword evidence="1" id="KW-0812">Transmembrane</keyword>
<dbReference type="EMBL" id="GG666677">
    <property type="protein sequence ID" value="EEN44223.1"/>
    <property type="molecule type" value="Genomic_DNA"/>
</dbReference>
<dbReference type="SUPFAM" id="SSF56112">
    <property type="entry name" value="Protein kinase-like (PK-like)"/>
    <property type="match status" value="1"/>
</dbReference>
<feature type="domain" description="FAM69 protein-kinase" evidence="2">
    <location>
        <begin position="192"/>
        <end position="310"/>
    </location>
</feature>
<accession>C3ZTH6</accession>
<dbReference type="Pfam" id="PF12260">
    <property type="entry name" value="PIP49_C"/>
    <property type="match status" value="1"/>
</dbReference>
<dbReference type="STRING" id="7739.C3ZTH6"/>
<name>C3ZTH6_BRAFL</name>
<dbReference type="InterPro" id="IPR011009">
    <property type="entry name" value="Kinase-like_dom_sf"/>
</dbReference>
<gene>
    <name evidence="3" type="ORF">BRAFLDRAFT_68855</name>
</gene>
<protein>
    <recommendedName>
        <fullName evidence="2">FAM69 protein-kinase domain-containing protein</fullName>
    </recommendedName>
</protein>
<dbReference type="InterPro" id="IPR042983">
    <property type="entry name" value="PKDCC"/>
</dbReference>
<keyword evidence="1" id="KW-1133">Transmembrane helix</keyword>
<keyword evidence="1" id="KW-0472">Membrane</keyword>
<organism>
    <name type="scientific">Branchiostoma floridae</name>
    <name type="common">Florida lancelet</name>
    <name type="synonym">Amphioxus</name>
    <dbReference type="NCBI Taxonomy" id="7739"/>
    <lineage>
        <taxon>Eukaryota</taxon>
        <taxon>Metazoa</taxon>
        <taxon>Chordata</taxon>
        <taxon>Cephalochordata</taxon>
        <taxon>Leptocardii</taxon>
        <taxon>Amphioxiformes</taxon>
        <taxon>Branchiostomatidae</taxon>
        <taxon>Branchiostoma</taxon>
    </lineage>
</organism>
<dbReference type="InParanoid" id="C3ZTH6"/>